<dbReference type="InterPro" id="IPR050855">
    <property type="entry name" value="NDM-1-like"/>
</dbReference>
<gene>
    <name evidence="4" type="ORF">EI293_03815</name>
</gene>
<evidence type="ECO:0000259" key="3">
    <source>
        <dbReference type="SMART" id="SM00849"/>
    </source>
</evidence>
<protein>
    <recommendedName>
        <fullName evidence="3">Metallo-beta-lactamase domain-containing protein</fullName>
    </recommendedName>
</protein>
<dbReference type="Proteomes" id="UP000270291">
    <property type="component" value="Unassembled WGS sequence"/>
</dbReference>
<comment type="similarity">
    <text evidence="1">Belongs to the metallo-beta-lactamase superfamily. Class-B beta-lactamase family.</text>
</comment>
<comment type="caution">
    <text evidence="4">The sequence shown here is derived from an EMBL/GenBank/DDBJ whole genome shotgun (WGS) entry which is preliminary data.</text>
</comment>
<evidence type="ECO:0000256" key="2">
    <source>
        <dbReference type="SAM" id="SignalP"/>
    </source>
</evidence>
<proteinExistence type="inferred from homology"/>
<dbReference type="InterPro" id="IPR036866">
    <property type="entry name" value="RibonucZ/Hydroxyglut_hydro"/>
</dbReference>
<dbReference type="GO" id="GO:0017001">
    <property type="term" value="P:antibiotic catabolic process"/>
    <property type="evidence" value="ECO:0007669"/>
    <property type="project" value="UniProtKB-ARBA"/>
</dbReference>
<dbReference type="EMBL" id="RWIU01000001">
    <property type="protein sequence ID" value="RSK46305.1"/>
    <property type="molecule type" value="Genomic_DNA"/>
</dbReference>
<reference evidence="4 5" key="1">
    <citation type="submission" date="2018-12" db="EMBL/GenBank/DDBJ databases">
        <authorList>
            <person name="Feng G."/>
            <person name="Zhu H."/>
        </authorList>
    </citation>
    <scope>NUCLEOTIDE SEQUENCE [LARGE SCALE GENOMIC DNA]</scope>
    <source>
        <strain evidence="4 5">LMG 26000</strain>
    </source>
</reference>
<dbReference type="PANTHER" id="PTHR42951:SF4">
    <property type="entry name" value="ACYL-COENZYME A THIOESTERASE MBLAC2"/>
    <property type="match status" value="1"/>
</dbReference>
<feature type="chain" id="PRO_5018730413" description="Metallo-beta-lactamase domain-containing protein" evidence="2">
    <location>
        <begin position="27"/>
        <end position="268"/>
    </location>
</feature>
<dbReference type="SUPFAM" id="SSF56281">
    <property type="entry name" value="Metallo-hydrolase/oxidoreductase"/>
    <property type="match status" value="1"/>
</dbReference>
<feature type="signal peptide" evidence="2">
    <location>
        <begin position="1"/>
        <end position="26"/>
    </location>
</feature>
<dbReference type="OrthoDB" id="9769598at2"/>
<dbReference type="PANTHER" id="PTHR42951">
    <property type="entry name" value="METALLO-BETA-LACTAMASE DOMAIN-CONTAINING"/>
    <property type="match status" value="1"/>
</dbReference>
<keyword evidence="5" id="KW-1185">Reference proteome</keyword>
<keyword evidence="2" id="KW-0732">Signal</keyword>
<evidence type="ECO:0000313" key="4">
    <source>
        <dbReference type="EMBL" id="RSK46305.1"/>
    </source>
</evidence>
<sequence>MFRVPFAAFRPRVAIFLSLIVGSLLAPLTSAATSSPPSLLRVRPVAPDVFVPTVYDRTGRATSATNGLVVRTTQGILLIDTAWNPEQTRQLLRWVADSLHQRVRLAIVTHAEAASPAGLVVLRENRIRVYSSQLTSRRWQLRHAQAAGPTAALKPYTVIRAGRTRLELFFPGAGFAPDNVVAWLPRRKVLFGGELVRAQQTAALMPATETDLRQWPATLRMLAARYHKARVVVPAHGSVGDITLLAHTQTLLREAARRKPQTALNGRP</sequence>
<feature type="domain" description="Metallo-beta-lactamase" evidence="3">
    <location>
        <begin position="64"/>
        <end position="236"/>
    </location>
</feature>
<evidence type="ECO:0000256" key="1">
    <source>
        <dbReference type="ARBA" id="ARBA00005250"/>
    </source>
</evidence>
<accession>A0A3R9MNF9</accession>
<evidence type="ECO:0000313" key="5">
    <source>
        <dbReference type="Proteomes" id="UP000270291"/>
    </source>
</evidence>
<organism evidence="4 5">
    <name type="scientific">Hymenobacter perfusus</name>
    <dbReference type="NCBI Taxonomy" id="1236770"/>
    <lineage>
        <taxon>Bacteria</taxon>
        <taxon>Pseudomonadati</taxon>
        <taxon>Bacteroidota</taxon>
        <taxon>Cytophagia</taxon>
        <taxon>Cytophagales</taxon>
        <taxon>Hymenobacteraceae</taxon>
        <taxon>Hymenobacter</taxon>
    </lineage>
</organism>
<dbReference type="AlphaFoldDB" id="A0A3R9MNF9"/>
<dbReference type="SMART" id="SM00849">
    <property type="entry name" value="Lactamase_B"/>
    <property type="match status" value="1"/>
</dbReference>
<dbReference type="Gene3D" id="3.60.15.10">
    <property type="entry name" value="Ribonuclease Z/Hydroxyacylglutathione hydrolase-like"/>
    <property type="match status" value="1"/>
</dbReference>
<dbReference type="RefSeq" id="WP_125435811.1">
    <property type="nucleotide sequence ID" value="NZ_RWIU01000001.1"/>
</dbReference>
<dbReference type="InterPro" id="IPR001279">
    <property type="entry name" value="Metallo-B-lactamas"/>
</dbReference>
<name>A0A3R9MNF9_9BACT</name>